<evidence type="ECO:0008006" key="2">
    <source>
        <dbReference type="Google" id="ProtNLM"/>
    </source>
</evidence>
<comment type="caution">
    <text evidence="1">The sequence shown here is derived from an EMBL/GenBank/DDBJ whole genome shotgun (WGS) entry which is preliminary data.</text>
</comment>
<organism evidence="1">
    <name type="scientific">marine sediment metagenome</name>
    <dbReference type="NCBI Taxonomy" id="412755"/>
    <lineage>
        <taxon>unclassified sequences</taxon>
        <taxon>metagenomes</taxon>
        <taxon>ecological metagenomes</taxon>
    </lineage>
</organism>
<accession>A0A0F9AJJ8</accession>
<feature type="non-terminal residue" evidence="1">
    <location>
        <position position="28"/>
    </location>
</feature>
<dbReference type="AlphaFoldDB" id="A0A0F9AJJ8"/>
<gene>
    <name evidence="1" type="ORF">LCGC14_2564350</name>
</gene>
<sequence>MIFDFLKKYKYLIVILLSGIAVSCDRAE</sequence>
<dbReference type="PROSITE" id="PS51257">
    <property type="entry name" value="PROKAR_LIPOPROTEIN"/>
    <property type="match status" value="1"/>
</dbReference>
<reference evidence="1" key="1">
    <citation type="journal article" date="2015" name="Nature">
        <title>Complex archaea that bridge the gap between prokaryotes and eukaryotes.</title>
        <authorList>
            <person name="Spang A."/>
            <person name="Saw J.H."/>
            <person name="Jorgensen S.L."/>
            <person name="Zaremba-Niedzwiedzka K."/>
            <person name="Martijn J."/>
            <person name="Lind A.E."/>
            <person name="van Eijk R."/>
            <person name="Schleper C."/>
            <person name="Guy L."/>
            <person name="Ettema T.J."/>
        </authorList>
    </citation>
    <scope>NUCLEOTIDE SEQUENCE</scope>
</reference>
<proteinExistence type="predicted"/>
<protein>
    <recommendedName>
        <fullName evidence="2">Lipoprotein</fullName>
    </recommendedName>
</protein>
<dbReference type="EMBL" id="LAZR01042413">
    <property type="protein sequence ID" value="KKL09590.1"/>
    <property type="molecule type" value="Genomic_DNA"/>
</dbReference>
<name>A0A0F9AJJ8_9ZZZZ</name>
<evidence type="ECO:0000313" key="1">
    <source>
        <dbReference type="EMBL" id="KKL09590.1"/>
    </source>
</evidence>